<sequence length="234" mass="26580">MQLDIAAKLIETAKASLTKYRQSGFSEAIATAKELCEALNLKPQLKQKRLRSTKRQFGYEVPDEPFSDAQKRLEVEFFNRVVDSVLMSLQERFETLSQVRDTFGLLLDFQKIHGISKQDLHKHCIDVEKTLKDKGEADIDGLEMMQEIINLPQLPSQTTAMEMLTFLHDNDLQEVYPNLWTALRIALTLPVTVASAECSFSKLKLTKTYLRSTMGQECISDLAVISINAEVAHR</sequence>
<dbReference type="GO" id="GO:0046983">
    <property type="term" value="F:protein dimerization activity"/>
    <property type="evidence" value="ECO:0007669"/>
    <property type="project" value="InterPro"/>
</dbReference>
<dbReference type="AlphaFoldDB" id="A0AA47MIN5"/>
<dbReference type="InterPro" id="IPR012337">
    <property type="entry name" value="RNaseH-like_sf"/>
</dbReference>
<dbReference type="Proteomes" id="UP001174136">
    <property type="component" value="Unassembled WGS sequence"/>
</dbReference>
<dbReference type="Pfam" id="PF05699">
    <property type="entry name" value="Dimer_Tnp_hAT"/>
    <property type="match status" value="1"/>
</dbReference>
<dbReference type="SUPFAM" id="SSF53098">
    <property type="entry name" value="Ribonuclease H-like"/>
    <property type="match status" value="1"/>
</dbReference>
<evidence type="ECO:0000313" key="2">
    <source>
        <dbReference type="EMBL" id="KAK0141043.1"/>
    </source>
</evidence>
<dbReference type="EMBL" id="JAOPHQ010003987">
    <property type="protein sequence ID" value="KAK0141043.1"/>
    <property type="molecule type" value="Genomic_DNA"/>
</dbReference>
<dbReference type="PANTHER" id="PTHR46289">
    <property type="entry name" value="52 KDA REPRESSOR OF THE INHIBITOR OF THE PROTEIN KINASE-LIKE PROTEIN-RELATED"/>
    <property type="match status" value="1"/>
</dbReference>
<comment type="caution">
    <text evidence="2">The sequence shown here is derived from an EMBL/GenBank/DDBJ whole genome shotgun (WGS) entry which is preliminary data.</text>
</comment>
<organism evidence="2 3">
    <name type="scientific">Merluccius polli</name>
    <name type="common">Benguela hake</name>
    <name type="synonym">Merluccius cadenati</name>
    <dbReference type="NCBI Taxonomy" id="89951"/>
    <lineage>
        <taxon>Eukaryota</taxon>
        <taxon>Metazoa</taxon>
        <taxon>Chordata</taxon>
        <taxon>Craniata</taxon>
        <taxon>Vertebrata</taxon>
        <taxon>Euteleostomi</taxon>
        <taxon>Actinopterygii</taxon>
        <taxon>Neopterygii</taxon>
        <taxon>Teleostei</taxon>
        <taxon>Neoteleostei</taxon>
        <taxon>Acanthomorphata</taxon>
        <taxon>Zeiogadaria</taxon>
        <taxon>Gadariae</taxon>
        <taxon>Gadiformes</taxon>
        <taxon>Gadoidei</taxon>
        <taxon>Merlucciidae</taxon>
        <taxon>Merluccius</taxon>
    </lineage>
</organism>
<gene>
    <name evidence="2" type="ORF">N1851_021951</name>
</gene>
<dbReference type="PANTHER" id="PTHR46289:SF19">
    <property type="entry name" value="ZINC FINGER MYM-TYPE CONTAINING 1"/>
    <property type="match status" value="1"/>
</dbReference>
<proteinExistence type="predicted"/>
<name>A0AA47MIN5_MERPO</name>
<evidence type="ECO:0000259" key="1">
    <source>
        <dbReference type="Pfam" id="PF05699"/>
    </source>
</evidence>
<reference evidence="2" key="1">
    <citation type="journal article" date="2023" name="Front. Mar. Sci.">
        <title>A new Merluccius polli reference genome to investigate the effects of global change in West African waters.</title>
        <authorList>
            <person name="Mateo J.L."/>
            <person name="Blanco-Fernandez C."/>
            <person name="Garcia-Vazquez E."/>
            <person name="Machado-Schiaffino G."/>
        </authorList>
    </citation>
    <scope>NUCLEOTIDE SEQUENCE</scope>
    <source>
        <strain evidence="2">C29</strain>
        <tissue evidence="2">Fin</tissue>
    </source>
</reference>
<dbReference type="InterPro" id="IPR052958">
    <property type="entry name" value="IFN-induced_PKR_regulator"/>
</dbReference>
<accession>A0AA47MIN5</accession>
<keyword evidence="3" id="KW-1185">Reference proteome</keyword>
<protein>
    <recommendedName>
        <fullName evidence="1">HAT C-terminal dimerisation domain-containing protein</fullName>
    </recommendedName>
</protein>
<feature type="domain" description="HAT C-terminal dimerisation" evidence="1">
    <location>
        <begin position="154"/>
        <end position="229"/>
    </location>
</feature>
<dbReference type="InterPro" id="IPR008906">
    <property type="entry name" value="HATC_C_dom"/>
</dbReference>
<evidence type="ECO:0000313" key="3">
    <source>
        <dbReference type="Proteomes" id="UP001174136"/>
    </source>
</evidence>